<evidence type="ECO:0000313" key="2">
    <source>
        <dbReference type="Proteomes" id="UP000011518"/>
    </source>
</evidence>
<proteinExistence type="predicted"/>
<reference evidence="2" key="1">
    <citation type="submission" date="2012-07" db="EMBL/GenBank/DDBJ databases">
        <title>Genome of the Chinese tree shrew, a rising model animal genetically related to primates.</title>
        <authorList>
            <person name="Zhang G."/>
            <person name="Fan Y."/>
            <person name="Yao Y."/>
            <person name="Huang Z."/>
        </authorList>
    </citation>
    <scope>NUCLEOTIDE SEQUENCE [LARGE SCALE GENOMIC DNA]</scope>
</reference>
<dbReference type="AlphaFoldDB" id="L9KXC9"/>
<protein>
    <submittedName>
        <fullName evidence="1">Uncharacterized protein</fullName>
    </submittedName>
</protein>
<reference evidence="2" key="2">
    <citation type="journal article" date="2013" name="Nat. Commun.">
        <title>Genome of the Chinese tree shrew.</title>
        <authorList>
            <person name="Fan Y."/>
            <person name="Huang Z.Y."/>
            <person name="Cao C.C."/>
            <person name="Chen C.S."/>
            <person name="Chen Y.X."/>
            <person name="Fan D.D."/>
            <person name="He J."/>
            <person name="Hou H.L."/>
            <person name="Hu L."/>
            <person name="Hu X.T."/>
            <person name="Jiang X.T."/>
            <person name="Lai R."/>
            <person name="Lang Y.S."/>
            <person name="Liang B."/>
            <person name="Liao S.G."/>
            <person name="Mu D."/>
            <person name="Ma Y.Y."/>
            <person name="Niu Y.Y."/>
            <person name="Sun X.Q."/>
            <person name="Xia J.Q."/>
            <person name="Xiao J."/>
            <person name="Xiong Z.Q."/>
            <person name="Xu L."/>
            <person name="Yang L."/>
            <person name="Zhang Y."/>
            <person name="Zhao W."/>
            <person name="Zhao X.D."/>
            <person name="Zheng Y.T."/>
            <person name="Zhou J.M."/>
            <person name="Zhu Y.B."/>
            <person name="Zhang G.J."/>
            <person name="Wang J."/>
            <person name="Yao Y.G."/>
        </authorList>
    </citation>
    <scope>NUCLEOTIDE SEQUENCE [LARGE SCALE GENOMIC DNA]</scope>
</reference>
<dbReference type="EMBL" id="KB320609">
    <property type="protein sequence ID" value="ELW67461.1"/>
    <property type="molecule type" value="Genomic_DNA"/>
</dbReference>
<evidence type="ECO:0000313" key="1">
    <source>
        <dbReference type="EMBL" id="ELW67461.1"/>
    </source>
</evidence>
<name>L9KXC9_TUPCH</name>
<dbReference type="InParanoid" id="L9KXC9"/>
<dbReference type="Proteomes" id="UP000011518">
    <property type="component" value="Unassembled WGS sequence"/>
</dbReference>
<accession>L9KXC9</accession>
<gene>
    <name evidence="1" type="ORF">TREES_T100002809</name>
</gene>
<sequence>MADGLSCPFDCQCVNVNVSVQVREGTQLASRRLNSHTEEPPGPFSGCSAVEEISSRDTGVRNTLLIGLSSF</sequence>
<keyword evidence="2" id="KW-1185">Reference proteome</keyword>
<organism evidence="1 2">
    <name type="scientific">Tupaia chinensis</name>
    <name type="common">Chinese tree shrew</name>
    <name type="synonym">Tupaia belangeri chinensis</name>
    <dbReference type="NCBI Taxonomy" id="246437"/>
    <lineage>
        <taxon>Eukaryota</taxon>
        <taxon>Metazoa</taxon>
        <taxon>Chordata</taxon>
        <taxon>Craniata</taxon>
        <taxon>Vertebrata</taxon>
        <taxon>Euteleostomi</taxon>
        <taxon>Mammalia</taxon>
        <taxon>Eutheria</taxon>
        <taxon>Euarchontoglires</taxon>
        <taxon>Scandentia</taxon>
        <taxon>Tupaiidae</taxon>
        <taxon>Tupaia</taxon>
    </lineage>
</organism>